<dbReference type="PATRIC" id="fig|1197174.4.peg.952"/>
<dbReference type="GO" id="GO:0004252">
    <property type="term" value="F:serine-type endopeptidase activity"/>
    <property type="evidence" value="ECO:0007669"/>
    <property type="project" value="InterPro"/>
</dbReference>
<dbReference type="Proteomes" id="UP000012043">
    <property type="component" value="Unassembled WGS sequence"/>
</dbReference>
<evidence type="ECO:0000259" key="3">
    <source>
        <dbReference type="Pfam" id="PF00326"/>
    </source>
</evidence>
<dbReference type="AlphaFoldDB" id="J1YE73"/>
<proteinExistence type="predicted"/>
<keyword evidence="4" id="KW-0031">Aminopeptidase</keyword>
<name>J1YE73_9ALTE</name>
<reference evidence="4 5" key="1">
    <citation type="journal article" date="2012" name="J. Bacteriol.">
        <title>Genome Sequence of Pectin-Degrading Alishewanella aestuarii Strain B11T, Isolated from Tidal Flat Sediment.</title>
        <authorList>
            <person name="Jung J."/>
            <person name="Choi S."/>
            <person name="Chun J."/>
            <person name="Park W."/>
        </authorList>
    </citation>
    <scope>NUCLEOTIDE SEQUENCE [LARGE SCALE GENOMIC DNA]</scope>
    <source>
        <strain evidence="4 5">B11</strain>
    </source>
</reference>
<keyword evidence="1" id="KW-0378">Hydrolase</keyword>
<keyword evidence="4" id="KW-0645">Protease</keyword>
<sequence>MEAVMQKLVLSLLLCLASFAAGAAIKTIDFFDHAKVKNMKVSPDGKQLAFNYEEGSEVRLAVMQLSNMQIKSSFAFGENKHVLNFHWANNDRVLMEVAEVTGNLVSMQGTSVDLYAANSDGRRRTQLFQTNMSTYTILHLLPDQPDRILIGKYHWAEKNGMRAFTLDVNRGTERFLDDQPPGVVASLMADNSGTLRMGIEFIEGKEFDQNKAVLHIKQQGQWQRMELPSRRVNPLVQPLGFSADNKIAYFISNFDLAKGDRQGVFAYDFDNKTLELVARHEYSDINGRSVAHDGELLAVNYAAGIAEHEFITANHPGALLLAGLKNAFEGQKVTITSFDRKGQLALFHVSGDRNPGEFYLYDMQKKQARYLASVKPNLDVKQLVPMQEVSFAARDGLALHGYLTLPQQQSSKLPLIVNVHGGPYGPYDSWGFNAEAQFFAHHGYATLQVNFRGSGGYGEDFQRAGRLQWGRAMQDDLADAVRWAVAQGIADPERVCIYGGSYGGYAAIWGVIKDPELYRCAVGYVGVYDMPLFFKGDGSDASRSRNIGQYLSSHVGEGQEYLQSISPVHNVDKIQVPLLIVHGSKDVRVPIVHANNLRRALDTAGKQYQWLVKEDGHGFYQVANRVELYESMLTFFNQHIGQKTPLPVENHAN</sequence>
<feature type="signal peptide" evidence="2">
    <location>
        <begin position="1"/>
        <end position="23"/>
    </location>
</feature>
<evidence type="ECO:0000313" key="4">
    <source>
        <dbReference type="EMBL" id="EJI86250.1"/>
    </source>
</evidence>
<protein>
    <submittedName>
        <fullName evidence="4">Secreted dipeptidyl aminopeptidase</fullName>
    </submittedName>
</protein>
<evidence type="ECO:0000256" key="2">
    <source>
        <dbReference type="SAM" id="SignalP"/>
    </source>
</evidence>
<comment type="caution">
    <text evidence="4">The sequence shown here is derived from an EMBL/GenBank/DDBJ whole genome shotgun (WGS) entry which is preliminary data.</text>
</comment>
<dbReference type="PRINTS" id="PR00862">
    <property type="entry name" value="PROLIGOPTASE"/>
</dbReference>
<organism evidence="4 5">
    <name type="scientific">Alishewanella aestuarii B11</name>
    <dbReference type="NCBI Taxonomy" id="1197174"/>
    <lineage>
        <taxon>Bacteria</taxon>
        <taxon>Pseudomonadati</taxon>
        <taxon>Pseudomonadota</taxon>
        <taxon>Gammaproteobacteria</taxon>
        <taxon>Alteromonadales</taxon>
        <taxon>Alteromonadaceae</taxon>
        <taxon>Alishewanella</taxon>
    </lineage>
</organism>
<dbReference type="GO" id="GO:0006508">
    <property type="term" value="P:proteolysis"/>
    <property type="evidence" value="ECO:0007669"/>
    <property type="project" value="InterPro"/>
</dbReference>
<evidence type="ECO:0000256" key="1">
    <source>
        <dbReference type="ARBA" id="ARBA00022801"/>
    </source>
</evidence>
<dbReference type="InterPro" id="IPR001375">
    <property type="entry name" value="Peptidase_S9_cat"/>
</dbReference>
<dbReference type="Pfam" id="PF00326">
    <property type="entry name" value="Peptidase_S9"/>
    <property type="match status" value="1"/>
</dbReference>
<dbReference type="EMBL" id="ALAB01000007">
    <property type="protein sequence ID" value="EJI86250.1"/>
    <property type="molecule type" value="Genomic_DNA"/>
</dbReference>
<dbReference type="SUPFAM" id="SSF53474">
    <property type="entry name" value="alpha/beta-Hydrolases"/>
    <property type="match status" value="1"/>
</dbReference>
<keyword evidence="5" id="KW-1185">Reference proteome</keyword>
<gene>
    <name evidence="4" type="ORF">AEST_09710</name>
</gene>
<evidence type="ECO:0000313" key="5">
    <source>
        <dbReference type="Proteomes" id="UP000012043"/>
    </source>
</evidence>
<dbReference type="InterPro" id="IPR029058">
    <property type="entry name" value="AB_hydrolase_fold"/>
</dbReference>
<dbReference type="PANTHER" id="PTHR42776">
    <property type="entry name" value="SERINE PEPTIDASE S9 FAMILY MEMBER"/>
    <property type="match status" value="1"/>
</dbReference>
<dbReference type="GO" id="GO:0004177">
    <property type="term" value="F:aminopeptidase activity"/>
    <property type="evidence" value="ECO:0007669"/>
    <property type="project" value="UniProtKB-KW"/>
</dbReference>
<feature type="chain" id="PRO_5003746095" evidence="2">
    <location>
        <begin position="24"/>
        <end position="653"/>
    </location>
</feature>
<dbReference type="SUPFAM" id="SSF82171">
    <property type="entry name" value="DPP6 N-terminal domain-like"/>
    <property type="match status" value="1"/>
</dbReference>
<dbReference type="Gene3D" id="3.40.50.1820">
    <property type="entry name" value="alpha/beta hydrolase"/>
    <property type="match status" value="1"/>
</dbReference>
<keyword evidence="2" id="KW-0732">Signal</keyword>
<accession>J1YE73</accession>
<dbReference type="PANTHER" id="PTHR42776:SF27">
    <property type="entry name" value="DIPEPTIDYL PEPTIDASE FAMILY MEMBER 6"/>
    <property type="match status" value="1"/>
</dbReference>
<dbReference type="InterPro" id="IPR002470">
    <property type="entry name" value="Peptidase_S9A"/>
</dbReference>
<feature type="domain" description="Peptidase S9 prolyl oligopeptidase catalytic" evidence="3">
    <location>
        <begin position="430"/>
        <end position="642"/>
    </location>
</feature>